<name>A0A1N6XL11_9GAMM</name>
<dbReference type="Proteomes" id="UP000186895">
    <property type="component" value="Unassembled WGS sequence"/>
</dbReference>
<dbReference type="PANTHER" id="PTHR37419">
    <property type="entry name" value="SERINE/THREONINE-PROTEIN KINASE TOXIN HIPA"/>
    <property type="match status" value="1"/>
</dbReference>
<dbReference type="InterPro" id="IPR052028">
    <property type="entry name" value="HipA_Ser/Thr_kinase"/>
</dbReference>
<evidence type="ECO:0000256" key="3">
    <source>
        <dbReference type="ARBA" id="ARBA00022777"/>
    </source>
</evidence>
<dbReference type="Pfam" id="PF13657">
    <property type="entry name" value="Couple_hipA"/>
    <property type="match status" value="1"/>
</dbReference>
<evidence type="ECO:0000313" key="7">
    <source>
        <dbReference type="Proteomes" id="UP000186895"/>
    </source>
</evidence>
<dbReference type="EMBL" id="FTMN01000014">
    <property type="protein sequence ID" value="SIR02931.1"/>
    <property type="molecule type" value="Genomic_DNA"/>
</dbReference>
<keyword evidence="2" id="KW-0808">Transferase</keyword>
<dbReference type="Pfam" id="PF07804">
    <property type="entry name" value="HipA_C"/>
    <property type="match status" value="1"/>
</dbReference>
<reference evidence="6 7" key="1">
    <citation type="submission" date="2017-01" db="EMBL/GenBank/DDBJ databases">
        <authorList>
            <person name="Mah S.A."/>
            <person name="Swanson W.J."/>
            <person name="Moy G.W."/>
            <person name="Vacquier V.D."/>
        </authorList>
    </citation>
    <scope>NUCLEOTIDE SEQUENCE [LARGE SCALE GENOMIC DNA]</scope>
    <source>
        <strain evidence="6 7">DSM 7027</strain>
    </source>
</reference>
<dbReference type="RefSeq" id="WP_076466358.1">
    <property type="nucleotide sequence ID" value="NZ_FTMN01000014.1"/>
</dbReference>
<evidence type="ECO:0000256" key="2">
    <source>
        <dbReference type="ARBA" id="ARBA00022679"/>
    </source>
</evidence>
<dbReference type="AlphaFoldDB" id="A0A1N6XL11"/>
<gene>
    <name evidence="6" type="ORF">SAMN05421647_11480</name>
</gene>
<dbReference type="STRING" id="49186.SAMN05421647_11480"/>
<evidence type="ECO:0000256" key="1">
    <source>
        <dbReference type="ARBA" id="ARBA00010164"/>
    </source>
</evidence>
<sequence>MAVENRTLAVWTNNTKVGTLIEHNNLWSFEYEPDWSGFSLSPALPVEAKRIVDGSSKRPVQWFFDNLLPEEGARALLAEDTGITVADAFGLLGHFGAESAGALTLLGPEELPGRGGKAKLSSEALSARIQKLPDIPLSQGSSKRMSLAGAQHKLPIIYEGGVLYEPHVSKPSTHILKPDHSKPDLYPHSAINEFAMMQLAGALGLKVPATSIIRVPDPVYLVERFDRFRMDSYTKRLHTVDTCQLLSIDRIFKYQECKLERLTEVVELTRIKLETRTRLFQWHVFNLLIGNTDDHLKNLSFFTSGGNIILAPHYDLLSTAVYETDNQWLNANLVWKIGDVTKLGQVSPKYLLELGRALGLPVKLQRRLQKQLMDNISPALDTVLEQVLKTHYPDGVTKDAEMRLLRLIRYGVIEDMKSLLS</sequence>
<dbReference type="Gene3D" id="1.10.1070.20">
    <property type="match status" value="1"/>
</dbReference>
<feature type="domain" description="HipA-like C-terminal" evidence="4">
    <location>
        <begin position="145"/>
        <end position="337"/>
    </location>
</feature>
<dbReference type="InterPro" id="IPR017508">
    <property type="entry name" value="HipA_N1"/>
</dbReference>
<evidence type="ECO:0000313" key="6">
    <source>
        <dbReference type="EMBL" id="SIR02931.1"/>
    </source>
</evidence>
<proteinExistence type="inferred from homology"/>
<accession>A0A1N6XL11</accession>
<organism evidence="6 7">
    <name type="scientific">Marinobacterium stanieri</name>
    <dbReference type="NCBI Taxonomy" id="49186"/>
    <lineage>
        <taxon>Bacteria</taxon>
        <taxon>Pseudomonadati</taxon>
        <taxon>Pseudomonadota</taxon>
        <taxon>Gammaproteobacteria</taxon>
        <taxon>Oceanospirillales</taxon>
        <taxon>Oceanospirillaceae</taxon>
        <taxon>Marinobacterium</taxon>
    </lineage>
</organism>
<dbReference type="PANTHER" id="PTHR37419:SF1">
    <property type="entry name" value="SERINE_THREONINE-PROTEIN KINASE TOXIN HIPA"/>
    <property type="match status" value="1"/>
</dbReference>
<feature type="domain" description="HipA N-terminal subdomain 1" evidence="5">
    <location>
        <begin position="8"/>
        <end position="105"/>
    </location>
</feature>
<evidence type="ECO:0000259" key="5">
    <source>
        <dbReference type="Pfam" id="PF13657"/>
    </source>
</evidence>
<dbReference type="GO" id="GO:0004674">
    <property type="term" value="F:protein serine/threonine kinase activity"/>
    <property type="evidence" value="ECO:0007669"/>
    <property type="project" value="TreeGrafter"/>
</dbReference>
<keyword evidence="7" id="KW-1185">Reference proteome</keyword>
<keyword evidence="3 6" id="KW-0418">Kinase</keyword>
<evidence type="ECO:0000259" key="4">
    <source>
        <dbReference type="Pfam" id="PF07804"/>
    </source>
</evidence>
<dbReference type="NCBIfam" id="TIGR03071">
    <property type="entry name" value="couple_hipA"/>
    <property type="match status" value="1"/>
</dbReference>
<comment type="similarity">
    <text evidence="1">Belongs to the HipA Ser/Thr kinase family.</text>
</comment>
<dbReference type="GO" id="GO:0005829">
    <property type="term" value="C:cytosol"/>
    <property type="evidence" value="ECO:0007669"/>
    <property type="project" value="TreeGrafter"/>
</dbReference>
<protein>
    <submittedName>
        <fullName evidence="6">Serine/threonine-protein kinase HipA</fullName>
    </submittedName>
</protein>
<dbReference type="InterPro" id="IPR012893">
    <property type="entry name" value="HipA-like_C"/>
</dbReference>